<reference evidence="1 2" key="1">
    <citation type="submission" date="2019-09" db="EMBL/GenBank/DDBJ databases">
        <title>Geobacter sp. Red96, a novel strain isolated from paddy soil.</title>
        <authorList>
            <person name="Xu Z."/>
            <person name="Masuda Y."/>
            <person name="Itoh H."/>
            <person name="Senoo K."/>
        </authorList>
    </citation>
    <scope>NUCLEOTIDE SEQUENCE [LARGE SCALE GENOMIC DNA]</scope>
    <source>
        <strain evidence="1 2">Red96</strain>
    </source>
</reference>
<gene>
    <name evidence="1" type="ORF">F6V25_07905</name>
</gene>
<comment type="caution">
    <text evidence="1">The sequence shown here is derived from an EMBL/GenBank/DDBJ whole genome shotgun (WGS) entry which is preliminary data.</text>
</comment>
<keyword evidence="2" id="KW-1185">Reference proteome</keyword>
<dbReference type="EMBL" id="VZQZ01000004">
    <property type="protein sequence ID" value="KAB0665637.1"/>
    <property type="molecule type" value="Genomic_DNA"/>
</dbReference>
<name>A0A7J4ZRR1_9BACT</name>
<sequence length="130" mass="14441">MTNSIIHQPTEFSCMACVAAMITGDPLQMVFDVLGHDGSKRVFRFLEIAGYLNSRGYHLGAYGDFYGRARVEFSHPALLIVASTSGKGTHAVFWPGDAFGKILDPEPANAGKRLTAYRVLEWWPVTRFED</sequence>
<accession>A0A7J4ZRR1</accession>
<proteinExistence type="predicted"/>
<dbReference type="Proteomes" id="UP000420562">
    <property type="component" value="Unassembled WGS sequence"/>
</dbReference>
<evidence type="ECO:0000313" key="2">
    <source>
        <dbReference type="Proteomes" id="UP000420562"/>
    </source>
</evidence>
<organism evidence="1 2">
    <name type="scientific">Oryzomonas japonica</name>
    <dbReference type="NCBI Taxonomy" id="2603858"/>
    <lineage>
        <taxon>Bacteria</taxon>
        <taxon>Pseudomonadati</taxon>
        <taxon>Thermodesulfobacteriota</taxon>
        <taxon>Desulfuromonadia</taxon>
        <taxon>Geobacterales</taxon>
        <taxon>Geobacteraceae</taxon>
        <taxon>Oryzomonas</taxon>
    </lineage>
</organism>
<protein>
    <submittedName>
        <fullName evidence="1">Uncharacterized protein</fullName>
    </submittedName>
</protein>
<dbReference type="AlphaFoldDB" id="A0A7J4ZRR1"/>
<dbReference type="RefSeq" id="WP_151128078.1">
    <property type="nucleotide sequence ID" value="NZ_VZQZ01000004.1"/>
</dbReference>
<evidence type="ECO:0000313" key="1">
    <source>
        <dbReference type="EMBL" id="KAB0665637.1"/>
    </source>
</evidence>